<dbReference type="EMBL" id="FCNW02000047">
    <property type="protein sequence ID" value="SAL61181.1"/>
    <property type="molecule type" value="Genomic_DNA"/>
</dbReference>
<dbReference type="AlphaFoldDB" id="A0A158IYQ6"/>
<keyword evidence="2" id="KW-1185">Reference proteome</keyword>
<evidence type="ECO:0000313" key="2">
    <source>
        <dbReference type="Proteomes" id="UP000054977"/>
    </source>
</evidence>
<name>A0A158IYQ6_9BURK</name>
<comment type="caution">
    <text evidence="1">The sequence shown here is derived from an EMBL/GenBank/DDBJ whole genome shotgun (WGS) entry which is preliminary data.</text>
</comment>
<organism evidence="1 2">
    <name type="scientific">Caballeronia humi</name>
    <dbReference type="NCBI Taxonomy" id="326474"/>
    <lineage>
        <taxon>Bacteria</taxon>
        <taxon>Pseudomonadati</taxon>
        <taxon>Pseudomonadota</taxon>
        <taxon>Betaproteobacteria</taxon>
        <taxon>Burkholderiales</taxon>
        <taxon>Burkholderiaceae</taxon>
        <taxon>Caballeronia</taxon>
    </lineage>
</organism>
<sequence length="56" mass="6365">MLVARSKRAGKPRDATKETMIRNRFTFCREPRGPAMPAIVPSGVLRAKKSPRIWRA</sequence>
<dbReference type="Proteomes" id="UP000054977">
    <property type="component" value="Unassembled WGS sequence"/>
</dbReference>
<reference evidence="1" key="1">
    <citation type="submission" date="2016-01" db="EMBL/GenBank/DDBJ databases">
        <authorList>
            <person name="Peeters C."/>
        </authorList>
    </citation>
    <scope>NUCLEOTIDE SEQUENCE [LARGE SCALE GENOMIC DNA]</scope>
    <source>
        <strain evidence="1">LMG 22934</strain>
    </source>
</reference>
<dbReference type="STRING" id="326474.AWB65_05565"/>
<accession>A0A158IYQ6</accession>
<protein>
    <submittedName>
        <fullName evidence="1">Uncharacterized protein</fullName>
    </submittedName>
</protein>
<evidence type="ECO:0000313" key="1">
    <source>
        <dbReference type="EMBL" id="SAL61181.1"/>
    </source>
</evidence>
<gene>
    <name evidence="1" type="ORF">AWB65_05565</name>
</gene>
<proteinExistence type="predicted"/>